<dbReference type="InterPro" id="IPR020904">
    <property type="entry name" value="Sc_DH/Rdtase_CS"/>
</dbReference>
<comment type="similarity">
    <text evidence="1">Belongs to the short-chain dehydrogenases/reductases (SDR) family.</text>
</comment>
<evidence type="ECO:0000256" key="3">
    <source>
        <dbReference type="ARBA" id="ARBA00023002"/>
    </source>
</evidence>
<dbReference type="SUPFAM" id="SSF51735">
    <property type="entry name" value="NAD(P)-binding Rossmann-fold domains"/>
    <property type="match status" value="1"/>
</dbReference>
<comment type="caution">
    <text evidence="4">The sequence shown here is derived from an EMBL/GenBank/DDBJ whole genome shotgun (WGS) entry which is preliminary data.</text>
</comment>
<evidence type="ECO:0000256" key="1">
    <source>
        <dbReference type="ARBA" id="ARBA00006484"/>
    </source>
</evidence>
<keyword evidence="5" id="KW-1185">Reference proteome</keyword>
<dbReference type="InterPro" id="IPR036291">
    <property type="entry name" value="NAD(P)-bd_dom_sf"/>
</dbReference>
<organism evidence="4 5">
    <name type="scientific">Exophiala sideris</name>
    <dbReference type="NCBI Taxonomy" id="1016849"/>
    <lineage>
        <taxon>Eukaryota</taxon>
        <taxon>Fungi</taxon>
        <taxon>Dikarya</taxon>
        <taxon>Ascomycota</taxon>
        <taxon>Pezizomycotina</taxon>
        <taxon>Eurotiomycetes</taxon>
        <taxon>Chaetothyriomycetidae</taxon>
        <taxon>Chaetothyriales</taxon>
        <taxon>Herpotrichiellaceae</taxon>
        <taxon>Exophiala</taxon>
    </lineage>
</organism>
<keyword evidence="3" id="KW-0560">Oxidoreductase</keyword>
<name>A0ABR0J672_9EURO</name>
<protein>
    <recommendedName>
        <fullName evidence="6">L-xylulose reductase</fullName>
    </recommendedName>
</protein>
<dbReference type="Proteomes" id="UP001345691">
    <property type="component" value="Unassembled WGS sequence"/>
</dbReference>
<dbReference type="PANTHER" id="PTHR43008">
    <property type="entry name" value="BENZIL REDUCTASE"/>
    <property type="match status" value="1"/>
</dbReference>
<keyword evidence="2" id="KW-0521">NADP</keyword>
<dbReference type="PRINTS" id="PR00081">
    <property type="entry name" value="GDHRDH"/>
</dbReference>
<proteinExistence type="inferred from homology"/>
<dbReference type="EMBL" id="JAVRRF010000016">
    <property type="protein sequence ID" value="KAK5057305.1"/>
    <property type="molecule type" value="Genomic_DNA"/>
</dbReference>
<dbReference type="InterPro" id="IPR002347">
    <property type="entry name" value="SDR_fam"/>
</dbReference>
<dbReference type="Pfam" id="PF13561">
    <property type="entry name" value="adh_short_C2"/>
    <property type="match status" value="1"/>
</dbReference>
<gene>
    <name evidence="4" type="ORF">LTR69_007344</name>
</gene>
<dbReference type="PROSITE" id="PS00061">
    <property type="entry name" value="ADH_SHORT"/>
    <property type="match status" value="1"/>
</dbReference>
<dbReference type="PANTHER" id="PTHR43008:SF13">
    <property type="entry name" value="L-XYLULOSE REDUCTASE-RELATED"/>
    <property type="match status" value="1"/>
</dbReference>
<evidence type="ECO:0000256" key="2">
    <source>
        <dbReference type="ARBA" id="ARBA00022857"/>
    </source>
</evidence>
<evidence type="ECO:0000313" key="4">
    <source>
        <dbReference type="EMBL" id="KAK5057305.1"/>
    </source>
</evidence>
<dbReference type="Gene3D" id="3.40.50.720">
    <property type="entry name" value="NAD(P)-binding Rossmann-like Domain"/>
    <property type="match status" value="1"/>
</dbReference>
<reference evidence="4 5" key="1">
    <citation type="submission" date="2023-08" db="EMBL/GenBank/DDBJ databases">
        <title>Black Yeasts Isolated from many extreme environments.</title>
        <authorList>
            <person name="Coleine C."/>
            <person name="Stajich J.E."/>
            <person name="Selbmann L."/>
        </authorList>
    </citation>
    <scope>NUCLEOTIDE SEQUENCE [LARGE SCALE GENOMIC DNA]</scope>
    <source>
        <strain evidence="4 5">CCFEE 6328</strain>
    </source>
</reference>
<accession>A0ABR0J672</accession>
<sequence length="281" mass="29867">MPLAKPATVSSPVLEQFSLRGKTVLVTGGAGGIGQEIVRGMAEAGADVALTYLTNAHAPELAEKIAQETGRRVQAFKADVRDRSDVAGAIDRVANDFGRLDVVVANAGVCAQVSSLDYTEESWQWNNSVNYDGVMWTAQAAGKIFKGQGYGNLIITASVSSVLVNTPQHQAVYNASKAAAAHLGKSLAVEWVDFARVNSVSPGYIGTNMLWSQPETVRNQWISQIPARRVADPAELKGVCPPNSFHLDLADKTQLYVFLASDASTYVTGANVIIDGGFSIP</sequence>
<evidence type="ECO:0008006" key="6">
    <source>
        <dbReference type="Google" id="ProtNLM"/>
    </source>
</evidence>
<dbReference type="PRINTS" id="PR00080">
    <property type="entry name" value="SDRFAMILY"/>
</dbReference>
<evidence type="ECO:0000313" key="5">
    <source>
        <dbReference type="Proteomes" id="UP001345691"/>
    </source>
</evidence>